<sequence>MERWVRGTKLRQQQMKQCLKCRRVQNTSERAHPQNTHAHEWIRGKIKCRVYELAKDARGGKKQISNQVTNLSNYSNANKLHIIICMYKIKYF</sequence>
<accession>A0A1A8YIR2</accession>
<name>A0A1A8YIR2_PLAOA</name>
<dbReference type="Proteomes" id="UP000078550">
    <property type="component" value="Unassembled WGS sequence"/>
</dbReference>
<keyword evidence="4" id="KW-1185">Reference proteome</keyword>
<evidence type="ECO:0000313" key="3">
    <source>
        <dbReference type="Proteomes" id="UP000078550"/>
    </source>
</evidence>
<reference evidence="3 4" key="1">
    <citation type="submission" date="2016-05" db="EMBL/GenBank/DDBJ databases">
        <authorList>
            <person name="Naeem Raeece"/>
        </authorList>
    </citation>
    <scope>NUCLEOTIDE SEQUENCE [LARGE SCALE GENOMIC DNA]</scope>
</reference>
<proteinExistence type="predicted"/>
<evidence type="ECO:0000313" key="2">
    <source>
        <dbReference type="EMBL" id="SBT32020.1"/>
    </source>
</evidence>
<organism evidence="1 4">
    <name type="scientific">Plasmodium ovale wallikeri</name>
    <dbReference type="NCBI Taxonomy" id="864142"/>
    <lineage>
        <taxon>Eukaryota</taxon>
        <taxon>Sar</taxon>
        <taxon>Alveolata</taxon>
        <taxon>Apicomplexa</taxon>
        <taxon>Aconoidasida</taxon>
        <taxon>Haemosporida</taxon>
        <taxon>Plasmodiidae</taxon>
        <taxon>Plasmodium</taxon>
        <taxon>Plasmodium (Plasmodium)</taxon>
    </lineage>
</organism>
<dbReference type="Proteomes" id="UP000078555">
    <property type="component" value="Unassembled WGS sequence"/>
</dbReference>
<evidence type="ECO:0000313" key="1">
    <source>
        <dbReference type="EMBL" id="SBT31424.1"/>
    </source>
</evidence>
<gene>
    <name evidence="1" type="ORF">POVWA1_007080</name>
    <name evidence="2" type="ORF">POVWA2_007290</name>
</gene>
<evidence type="ECO:0000313" key="4">
    <source>
        <dbReference type="Proteomes" id="UP000078555"/>
    </source>
</evidence>
<dbReference type="EMBL" id="FLRE01000028">
    <property type="protein sequence ID" value="SBT32020.1"/>
    <property type="molecule type" value="Genomic_DNA"/>
</dbReference>
<reference evidence="1" key="2">
    <citation type="submission" date="2016-05" db="EMBL/GenBank/DDBJ databases">
        <authorList>
            <person name="Lavstsen T."/>
            <person name="Jespersen J.S."/>
        </authorList>
    </citation>
    <scope>NUCLEOTIDE SEQUENCE [LARGE SCALE GENOMIC DNA]</scope>
</reference>
<dbReference type="EMBL" id="FLRD01000018">
    <property type="protein sequence ID" value="SBT31424.1"/>
    <property type="molecule type" value="Genomic_DNA"/>
</dbReference>
<protein>
    <submittedName>
        <fullName evidence="1">Uncharacterized protein</fullName>
    </submittedName>
</protein>
<dbReference type="AlphaFoldDB" id="A0A1A8YIR2"/>